<dbReference type="PANTHER" id="PTHR47758:SF4">
    <property type="entry name" value="SERPENTINE RECEPTOR, CLASS M"/>
    <property type="match status" value="1"/>
</dbReference>
<evidence type="ECO:0000313" key="2">
    <source>
        <dbReference type="EMBL" id="RCN29182.1"/>
    </source>
</evidence>
<feature type="transmembrane region" description="Helical" evidence="1">
    <location>
        <begin position="132"/>
        <end position="155"/>
    </location>
</feature>
<organism evidence="2 3">
    <name type="scientific">Ancylostoma caninum</name>
    <name type="common">Dog hookworm</name>
    <dbReference type="NCBI Taxonomy" id="29170"/>
    <lineage>
        <taxon>Eukaryota</taxon>
        <taxon>Metazoa</taxon>
        <taxon>Ecdysozoa</taxon>
        <taxon>Nematoda</taxon>
        <taxon>Chromadorea</taxon>
        <taxon>Rhabditida</taxon>
        <taxon>Rhabditina</taxon>
        <taxon>Rhabditomorpha</taxon>
        <taxon>Strongyloidea</taxon>
        <taxon>Ancylostomatidae</taxon>
        <taxon>Ancylostomatinae</taxon>
        <taxon>Ancylostoma</taxon>
    </lineage>
</organism>
<sequence length="194" mass="22002">MVRVGQVSTANTYVFGAASICLNSLLILVIYFRSLKVIGSFKYMMIMSTVFDILYSAVYILASPTFAAVEEMSSLLIVKGGLEMPMHFRRVTLFDLKFFKDIAYEINVKRTTDFLVASLEKKGDIWVRLQSYAMVTVSIYLVFLMLITLAIMIYCTRGIIQAVKKNVSSKLRHLQIEVYRSLIAQVGGHSLHIF</sequence>
<dbReference type="AlphaFoldDB" id="A0A368FAU5"/>
<proteinExistence type="predicted"/>
<dbReference type="InterPro" id="IPR019428">
    <property type="entry name" value="7TM_GPCR_serpentine_rcpt_Str"/>
</dbReference>
<accession>A0A368FAU5</accession>
<keyword evidence="3" id="KW-1185">Reference proteome</keyword>
<feature type="transmembrane region" description="Helical" evidence="1">
    <location>
        <begin position="12"/>
        <end position="31"/>
    </location>
</feature>
<dbReference type="Proteomes" id="UP000252519">
    <property type="component" value="Unassembled WGS sequence"/>
</dbReference>
<dbReference type="PANTHER" id="PTHR47758">
    <property type="entry name" value="SERPENTINE RECEPTOR, CLASS M-RELATED"/>
    <property type="match status" value="1"/>
</dbReference>
<name>A0A368FAU5_ANCCA</name>
<protein>
    <submittedName>
        <fullName evidence="2">Uncharacterized protein</fullName>
    </submittedName>
</protein>
<feature type="transmembrane region" description="Helical" evidence="1">
    <location>
        <begin position="43"/>
        <end position="62"/>
    </location>
</feature>
<dbReference type="Pfam" id="PF10326">
    <property type="entry name" value="7TM_GPCR_Str"/>
    <property type="match status" value="1"/>
</dbReference>
<dbReference type="EMBL" id="JOJR01002082">
    <property type="protein sequence ID" value="RCN29182.1"/>
    <property type="molecule type" value="Genomic_DNA"/>
</dbReference>
<keyword evidence="1" id="KW-1133">Transmembrane helix</keyword>
<gene>
    <name evidence="2" type="ORF">ANCCAN_25063</name>
</gene>
<keyword evidence="1" id="KW-0812">Transmembrane</keyword>
<evidence type="ECO:0000256" key="1">
    <source>
        <dbReference type="SAM" id="Phobius"/>
    </source>
</evidence>
<dbReference type="STRING" id="29170.A0A368FAU5"/>
<reference evidence="2 3" key="1">
    <citation type="submission" date="2014-10" db="EMBL/GenBank/DDBJ databases">
        <title>Draft genome of the hookworm Ancylostoma caninum.</title>
        <authorList>
            <person name="Mitreva M."/>
        </authorList>
    </citation>
    <scope>NUCLEOTIDE SEQUENCE [LARGE SCALE GENOMIC DNA]</scope>
    <source>
        <strain evidence="2 3">Baltimore</strain>
    </source>
</reference>
<comment type="caution">
    <text evidence="2">The sequence shown here is derived from an EMBL/GenBank/DDBJ whole genome shotgun (WGS) entry which is preliminary data.</text>
</comment>
<dbReference type="OrthoDB" id="5866999at2759"/>
<keyword evidence="1" id="KW-0472">Membrane</keyword>
<evidence type="ECO:0000313" key="3">
    <source>
        <dbReference type="Proteomes" id="UP000252519"/>
    </source>
</evidence>